<dbReference type="AlphaFoldDB" id="A0A0D2JM55"/>
<comment type="caution">
    <text evidence="2">The sequence shown here is derived from an EMBL/GenBank/DDBJ whole genome shotgun (WGS) entry which is preliminary data.</text>
</comment>
<dbReference type="PANTHER" id="PTHR22844">
    <property type="entry name" value="F-BOX AND WD40 DOMAIN PROTEIN"/>
    <property type="match status" value="1"/>
</dbReference>
<dbReference type="Gene3D" id="2.130.10.10">
    <property type="entry name" value="YVTN repeat-like/Quinoprotein amine dehydrogenase"/>
    <property type="match status" value="2"/>
</dbReference>
<dbReference type="EMBL" id="ARQD01000001">
    <property type="protein sequence ID" value="KIX85443.1"/>
    <property type="molecule type" value="Genomic_DNA"/>
</dbReference>
<dbReference type="InterPro" id="IPR001680">
    <property type="entry name" value="WD40_rpt"/>
</dbReference>
<dbReference type="eggNOG" id="COG2319">
    <property type="taxonomic scope" value="Bacteria"/>
</dbReference>
<evidence type="ECO:0000313" key="2">
    <source>
        <dbReference type="EMBL" id="KIX85443.1"/>
    </source>
</evidence>
<dbReference type="PANTHER" id="PTHR22844:SF387">
    <property type="entry name" value="F3I6.5 PROTEIN"/>
    <property type="match status" value="1"/>
</dbReference>
<evidence type="ECO:0000313" key="3">
    <source>
        <dbReference type="Proteomes" id="UP000032214"/>
    </source>
</evidence>
<accession>A0A0D2JM55</accession>
<keyword evidence="3" id="KW-1185">Reference proteome</keyword>
<feature type="repeat" description="WD" evidence="1">
    <location>
        <begin position="170"/>
        <end position="204"/>
    </location>
</feature>
<feature type="repeat" description="WD" evidence="1">
    <location>
        <begin position="346"/>
        <end position="377"/>
    </location>
</feature>
<dbReference type="SMART" id="SM00320">
    <property type="entry name" value="WD40"/>
    <property type="match status" value="6"/>
</dbReference>
<dbReference type="PROSITE" id="PS50082">
    <property type="entry name" value="WD_REPEATS_2"/>
    <property type="match status" value="4"/>
</dbReference>
<dbReference type="Pfam" id="PF00400">
    <property type="entry name" value="WD40"/>
    <property type="match status" value="4"/>
</dbReference>
<name>A0A0D2JM55_9BACT</name>
<protein>
    <submittedName>
        <fullName evidence="2">Uncharacterized protein</fullName>
    </submittedName>
</protein>
<dbReference type="STRING" id="1306947.J120_00490"/>
<dbReference type="InterPro" id="IPR036322">
    <property type="entry name" value="WD40_repeat_dom_sf"/>
</dbReference>
<reference evidence="2 3" key="1">
    <citation type="journal article" date="2013" name="Proc. Natl. Acad. Sci. U.S.A.">
        <title>Candidate phylum TM6 genome recovered from a hospital sink biofilm provides genomic insights into this uncultivated phylum.</title>
        <authorList>
            <person name="McLean J.S."/>
            <person name="Lombardo M.J."/>
            <person name="Badger J.H."/>
            <person name="Edlund A."/>
            <person name="Novotny M."/>
            <person name="Yee-Greenbaum J."/>
            <person name="Vyahhi N."/>
            <person name="Hall A.P."/>
            <person name="Yang Y."/>
            <person name="Dupont C.L."/>
            <person name="Ziegler M.G."/>
            <person name="Chitsaz H."/>
            <person name="Allen A.E."/>
            <person name="Yooseph S."/>
            <person name="Tesler G."/>
            <person name="Pevzner P.A."/>
            <person name="Friedman R.M."/>
            <person name="Nealson K.H."/>
            <person name="Venter J.C."/>
            <person name="Lasken R.S."/>
        </authorList>
    </citation>
    <scope>NUCLEOTIDE SEQUENCE [LARGE SCALE GENOMIC DNA]</scope>
    <source>
        <strain evidence="2 3">TM6SC1</strain>
    </source>
</reference>
<feature type="repeat" description="WD" evidence="1">
    <location>
        <begin position="302"/>
        <end position="342"/>
    </location>
</feature>
<proteinExistence type="predicted"/>
<dbReference type="InterPro" id="IPR045182">
    <property type="entry name" value="JINGUBANG-like"/>
</dbReference>
<dbReference type="CDD" id="cd00200">
    <property type="entry name" value="WD40"/>
    <property type="match status" value="1"/>
</dbReference>
<organism evidence="2 3">
    <name type="scientific">candidate division TM6 bacterium JCVI TM6SC1</name>
    <dbReference type="NCBI Taxonomy" id="1306947"/>
    <lineage>
        <taxon>Bacteria</taxon>
        <taxon>Candidatus Babelota</taxon>
        <taxon>Vermiphilus</taxon>
    </lineage>
</organism>
<dbReference type="SUPFAM" id="SSF50978">
    <property type="entry name" value="WD40 repeat-like"/>
    <property type="match status" value="1"/>
</dbReference>
<sequence length="747" mass="84375">MSIDQTAPTLVFKTHNGEHMVHAQLYHKLLQLSQTFRNQHELANNTKNINITYNNVNHAYYCINRKLPQNMVSYLTTANTEEYIISLSIIDAAKLYQEADFWEFDNTTLTHLCAKIARKLYDQKTLTELMTDREKYNQFISLCNPMTQDALAQALSRYLWSTVSKPNQTLVGHNDQIISLAIHTDGTLFSGSSNKPTIKVWKVNAQGNYECVQSLCDHTDRVRALTVSANGTLFSHSEDATTKIWTIDTKGTYECVQTLLHTGTVNSLLVHEDGTLFSCLMQGTIEVCKPNAQGVYEHIQTLSGHLGSANALAVRADGTLFSASKDKVIKIWKINEKSLYSCIQTLTDHSEWVWSLAVHPDGTLFSGSWDGTIKIWKHNKDDQYICTQTLANKTEWGNVVSVHKDSTLFSLSFPTIKIWKLDERGNYECIQTLIDPNVCHYPAILTVHTNGTLLLPSSNNIIKAWKIPCKPLSLEQHLTLQWLRYNPESKNNFENSAHAQEAVKNQAVICAYRRTLRGVERALENEIEQLLQDKPAELSKFGPNGWLFQVLPEFEILTQEQQAIIKEFAASVYTWYKAALVARHYGWTEEWQNNLELLRVTIASLIHHASEDFTSPVHTEASVIIPLVSSAPKVEEVIVDQVVEPVVTPYQIALNTMNQVFEGEVAQLSQDKPAALSKFGPNGCRTFQIIPGFKTLTSKEQEAIKGLAASVYNWYKEAWVVRQNGLTAELQNRLDTLRATIATLINQ</sequence>
<keyword evidence="1" id="KW-0853">WD repeat</keyword>
<dbReference type="Proteomes" id="UP000032214">
    <property type="component" value="Unassembled WGS sequence"/>
</dbReference>
<gene>
    <name evidence="2" type="ORF">J120_00490</name>
</gene>
<feature type="repeat" description="WD" evidence="1">
    <location>
        <begin position="215"/>
        <end position="249"/>
    </location>
</feature>
<dbReference type="PROSITE" id="PS50294">
    <property type="entry name" value="WD_REPEATS_REGION"/>
    <property type="match status" value="2"/>
</dbReference>
<evidence type="ECO:0000256" key="1">
    <source>
        <dbReference type="PROSITE-ProRule" id="PRU00221"/>
    </source>
</evidence>
<dbReference type="InterPro" id="IPR015943">
    <property type="entry name" value="WD40/YVTN_repeat-like_dom_sf"/>
</dbReference>